<gene>
    <name evidence="1" type="ORF">ABT39_MTgene4483</name>
</gene>
<sequence>MIAKPNTITTSRSRSRSPRNITIEKPKIERWIGSSDGWVSNNQPNLDLLFPMFLKPVSVWNRKQRPVIL</sequence>
<geneLocation type="mitochondrion" evidence="1"/>
<dbReference type="EMBL" id="LKAM01000005">
    <property type="protein sequence ID" value="KUM48468.1"/>
    <property type="molecule type" value="Genomic_DNA"/>
</dbReference>
<evidence type="ECO:0000313" key="1">
    <source>
        <dbReference type="EMBL" id="KUM48468.1"/>
    </source>
</evidence>
<dbReference type="AlphaFoldDB" id="A0A117NHJ2"/>
<organism evidence="1">
    <name type="scientific">Picea glauca</name>
    <name type="common">White spruce</name>
    <name type="synonym">Pinus glauca</name>
    <dbReference type="NCBI Taxonomy" id="3330"/>
    <lineage>
        <taxon>Eukaryota</taxon>
        <taxon>Viridiplantae</taxon>
        <taxon>Streptophyta</taxon>
        <taxon>Embryophyta</taxon>
        <taxon>Tracheophyta</taxon>
        <taxon>Spermatophyta</taxon>
        <taxon>Pinopsida</taxon>
        <taxon>Pinidae</taxon>
        <taxon>Conifers I</taxon>
        <taxon>Pinales</taxon>
        <taxon>Pinaceae</taxon>
        <taxon>Picea</taxon>
    </lineage>
</organism>
<reference evidence="1" key="1">
    <citation type="journal article" date="2015" name="Genome Biol. Evol.">
        <title>Organellar Genomes of White Spruce (Picea glauca): Assembly and Annotation.</title>
        <authorList>
            <person name="Jackman S.D."/>
            <person name="Warren R.L."/>
            <person name="Gibb E.A."/>
            <person name="Vandervalk B.P."/>
            <person name="Mohamadi H."/>
            <person name="Chu J."/>
            <person name="Raymond A."/>
            <person name="Pleasance S."/>
            <person name="Coope R."/>
            <person name="Wildung M.R."/>
            <person name="Ritland C.E."/>
            <person name="Bousquet J."/>
            <person name="Jones S.J."/>
            <person name="Bohlmann J."/>
            <person name="Birol I."/>
        </authorList>
    </citation>
    <scope>NUCLEOTIDE SEQUENCE [LARGE SCALE GENOMIC DNA]</scope>
    <source>
        <tissue evidence="1">Flushing bud</tissue>
    </source>
</reference>
<comment type="caution">
    <text evidence="1">The sequence shown here is derived from an EMBL/GenBank/DDBJ whole genome shotgun (WGS) entry which is preliminary data.</text>
</comment>
<proteinExistence type="predicted"/>
<accession>A0A117NHJ2</accession>
<keyword evidence="1" id="KW-0496">Mitochondrion</keyword>
<name>A0A117NHJ2_PICGL</name>
<protein>
    <submittedName>
        <fullName evidence="1">Uncharacterized protein</fullName>
    </submittedName>
</protein>